<dbReference type="CDD" id="cd04301">
    <property type="entry name" value="NAT_SF"/>
    <property type="match status" value="1"/>
</dbReference>
<dbReference type="InterPro" id="IPR000182">
    <property type="entry name" value="GNAT_dom"/>
</dbReference>
<dbReference type="RefSeq" id="WP_240624228.1">
    <property type="nucleotide sequence ID" value="NZ_QQSW01000002.1"/>
</dbReference>
<gene>
    <name evidence="2" type="ORF">EV688_104253</name>
</gene>
<dbReference type="AlphaFoldDB" id="A0A4R2L2K9"/>
<organism evidence="2 3">
    <name type="scientific">Chromatocurvus halotolerans</name>
    <dbReference type="NCBI Taxonomy" id="1132028"/>
    <lineage>
        <taxon>Bacteria</taxon>
        <taxon>Pseudomonadati</taxon>
        <taxon>Pseudomonadota</taxon>
        <taxon>Gammaproteobacteria</taxon>
        <taxon>Cellvibrionales</taxon>
        <taxon>Halieaceae</taxon>
        <taxon>Chromatocurvus</taxon>
    </lineage>
</organism>
<dbReference type="GO" id="GO:0016747">
    <property type="term" value="F:acyltransferase activity, transferring groups other than amino-acyl groups"/>
    <property type="evidence" value="ECO:0007669"/>
    <property type="project" value="InterPro"/>
</dbReference>
<dbReference type="EMBL" id="SLWX01000004">
    <property type="protein sequence ID" value="TCO76798.1"/>
    <property type="molecule type" value="Genomic_DNA"/>
</dbReference>
<proteinExistence type="predicted"/>
<protein>
    <submittedName>
        <fullName evidence="2">ElaA protein</fullName>
    </submittedName>
</protein>
<dbReference type="PROSITE" id="PS51186">
    <property type="entry name" value="GNAT"/>
    <property type="match status" value="1"/>
</dbReference>
<evidence type="ECO:0000313" key="3">
    <source>
        <dbReference type="Proteomes" id="UP000294980"/>
    </source>
</evidence>
<keyword evidence="3" id="KW-1185">Reference proteome</keyword>
<sequence length="152" mass="17238">MQDTTDTWMTCDFMSLSPALLYAILRLRQAVFVVEQNCVYQDLDNLDQCGDHLFLLRDGEPIAYQRCLPPGSAFAESSIGRIIVAPAARRERLGSRLVQRGIEHNRERWPDSPIRIGAQAHLQHFYAALGFRVAGDLYLEDGIEHVHMLLDA</sequence>
<dbReference type="Gene3D" id="3.40.630.30">
    <property type="match status" value="1"/>
</dbReference>
<reference evidence="2 3" key="1">
    <citation type="submission" date="2019-03" db="EMBL/GenBank/DDBJ databases">
        <title>Genomic Encyclopedia of Type Strains, Phase IV (KMG-IV): sequencing the most valuable type-strain genomes for metagenomic binning, comparative biology and taxonomic classification.</title>
        <authorList>
            <person name="Goeker M."/>
        </authorList>
    </citation>
    <scope>NUCLEOTIDE SEQUENCE [LARGE SCALE GENOMIC DNA]</scope>
    <source>
        <strain evidence="2 3">DSM 23344</strain>
    </source>
</reference>
<evidence type="ECO:0000259" key="1">
    <source>
        <dbReference type="PROSITE" id="PS51186"/>
    </source>
</evidence>
<feature type="domain" description="N-acetyltransferase" evidence="1">
    <location>
        <begin position="11"/>
        <end position="152"/>
    </location>
</feature>
<evidence type="ECO:0000313" key="2">
    <source>
        <dbReference type="EMBL" id="TCO76798.1"/>
    </source>
</evidence>
<name>A0A4R2L2K9_9GAMM</name>
<dbReference type="SUPFAM" id="SSF55729">
    <property type="entry name" value="Acyl-CoA N-acyltransferases (Nat)"/>
    <property type="match status" value="1"/>
</dbReference>
<dbReference type="Proteomes" id="UP000294980">
    <property type="component" value="Unassembled WGS sequence"/>
</dbReference>
<comment type="caution">
    <text evidence="2">The sequence shown here is derived from an EMBL/GenBank/DDBJ whole genome shotgun (WGS) entry which is preliminary data.</text>
</comment>
<dbReference type="Pfam" id="PF13673">
    <property type="entry name" value="Acetyltransf_10"/>
    <property type="match status" value="1"/>
</dbReference>
<accession>A0A4R2L2K9</accession>
<dbReference type="InterPro" id="IPR016181">
    <property type="entry name" value="Acyl_CoA_acyltransferase"/>
</dbReference>